<dbReference type="InterPro" id="IPR041916">
    <property type="entry name" value="Anti_sigma_zinc_sf"/>
</dbReference>
<keyword evidence="3" id="KW-0731">Sigma factor</keyword>
<evidence type="ECO:0000259" key="8">
    <source>
        <dbReference type="Pfam" id="PF13490"/>
    </source>
</evidence>
<feature type="region of interest" description="Disordered" evidence="6">
    <location>
        <begin position="633"/>
        <end position="673"/>
    </location>
</feature>
<gene>
    <name evidence="9" type="ORF">GCM10009545_31290</name>
    <name evidence="10" type="ORF">GCM10011581_12900</name>
</gene>
<comment type="caution">
    <text evidence="10">The sequence shown here is derived from an EMBL/GenBank/DDBJ whole genome shotgun (WGS) entry which is preliminary data.</text>
</comment>
<evidence type="ECO:0000256" key="1">
    <source>
        <dbReference type="ARBA" id="ARBA00010641"/>
    </source>
</evidence>
<dbReference type="GO" id="GO:0016987">
    <property type="term" value="F:sigma factor activity"/>
    <property type="evidence" value="ECO:0007669"/>
    <property type="project" value="UniProtKB-KW"/>
</dbReference>
<feature type="region of interest" description="Disordered" evidence="6">
    <location>
        <begin position="422"/>
        <end position="445"/>
    </location>
</feature>
<feature type="domain" description="Putative zinc-finger" evidence="8">
    <location>
        <begin position="202"/>
        <end position="236"/>
    </location>
</feature>
<accession>A0A917NA86</accession>
<dbReference type="SUPFAM" id="SSF88946">
    <property type="entry name" value="Sigma2 domain of RNA polymerase sigma factors"/>
    <property type="match status" value="1"/>
</dbReference>
<dbReference type="InterPro" id="IPR013325">
    <property type="entry name" value="RNA_pol_sigma_r2"/>
</dbReference>
<evidence type="ECO:0000259" key="7">
    <source>
        <dbReference type="Pfam" id="PF04542"/>
    </source>
</evidence>
<feature type="compositionally biased region" description="Low complexity" evidence="6">
    <location>
        <begin position="653"/>
        <end position="673"/>
    </location>
</feature>
<dbReference type="SUPFAM" id="SSF88659">
    <property type="entry name" value="Sigma3 and sigma4 domains of RNA polymerase sigma factors"/>
    <property type="match status" value="1"/>
</dbReference>
<evidence type="ECO:0000256" key="4">
    <source>
        <dbReference type="ARBA" id="ARBA00023125"/>
    </source>
</evidence>
<dbReference type="Pfam" id="PF13490">
    <property type="entry name" value="zf-HC2"/>
    <property type="match status" value="1"/>
</dbReference>
<dbReference type="InterPro" id="IPR039425">
    <property type="entry name" value="RNA_pol_sigma-70-like"/>
</dbReference>
<dbReference type="Proteomes" id="UP001500220">
    <property type="component" value="Unassembled WGS sequence"/>
</dbReference>
<organism evidence="10 11">
    <name type="scientific">Saccharopolyspora thermophila</name>
    <dbReference type="NCBI Taxonomy" id="89367"/>
    <lineage>
        <taxon>Bacteria</taxon>
        <taxon>Bacillati</taxon>
        <taxon>Actinomycetota</taxon>
        <taxon>Actinomycetes</taxon>
        <taxon>Pseudonocardiales</taxon>
        <taxon>Pseudonocardiaceae</taxon>
        <taxon>Saccharopolyspora</taxon>
    </lineage>
</organism>
<evidence type="ECO:0000313" key="9">
    <source>
        <dbReference type="EMBL" id="GAA0526672.1"/>
    </source>
</evidence>
<dbReference type="Pfam" id="PF04542">
    <property type="entry name" value="Sigma70_r2"/>
    <property type="match status" value="1"/>
</dbReference>
<reference evidence="10" key="3">
    <citation type="submission" date="2020-09" db="EMBL/GenBank/DDBJ databases">
        <authorList>
            <person name="Sun Q."/>
            <person name="Zhou Y."/>
        </authorList>
    </citation>
    <scope>NUCLEOTIDE SEQUENCE</scope>
    <source>
        <strain evidence="10">CGMCC 4.7206</strain>
    </source>
</reference>
<dbReference type="InterPro" id="IPR036388">
    <property type="entry name" value="WH-like_DNA-bd_sf"/>
</dbReference>
<dbReference type="GO" id="GO:0006352">
    <property type="term" value="P:DNA-templated transcription initiation"/>
    <property type="evidence" value="ECO:0007669"/>
    <property type="project" value="InterPro"/>
</dbReference>
<dbReference type="GO" id="GO:0003677">
    <property type="term" value="F:DNA binding"/>
    <property type="evidence" value="ECO:0007669"/>
    <property type="project" value="UniProtKB-KW"/>
</dbReference>
<feature type="region of interest" description="Disordered" evidence="6">
    <location>
        <begin position="318"/>
        <end position="406"/>
    </location>
</feature>
<evidence type="ECO:0000313" key="11">
    <source>
        <dbReference type="Proteomes" id="UP000597989"/>
    </source>
</evidence>
<keyword evidence="5" id="KW-0804">Transcription</keyword>
<feature type="domain" description="RNA polymerase sigma-70 region 2" evidence="7">
    <location>
        <begin position="31"/>
        <end position="99"/>
    </location>
</feature>
<sequence length="673" mass="69461">MATVPADVHGPSDGELLDEVRSGSSAAYAQLYERHVGAAYNMARQLARSPAEADDLVSEAFAKVLDTLRAGRGPTSAFRAYLLTALRHTAYDRTRRERKVQLADDLAEVSGADLSVPFTDTTVDGLERTLAAHAFARLPERWQTVLWHIEIEGQTPAQVAPLLGLSPNGVSALAYRAREGLRQAYLQVHLGQLADESGAQRCRATVDRLGAWTRGGLSKRETAQVEAHLDGCDRCRALAAELADVNGTLRVVIAPLVLGATATSYLAVSSSGAAACGASGAAGAATAVPRQTAVAGLSAAALVAAVAFGLTAGEQQSAPIAAAPPPPARVQPPAPLPPAPQRPPARPAPRPLTPQPPQAPPPPGVTATLDATGPGGPLQLVPDGDPVPLPITVHNIGTGPSAPVSTTVSLPPGVTARIPSAVPSGPASTAPQNAGPAVSRTQGPSVRCATASRSVTCTTDRGLQPGESFVFDFQVRADDTASGGEIATHINAGSTTALRLPAIPVVIRPPVDGVEVTITAWYHAPWLGSRITLDVRNTGASVGRVEIVADLPDGVLTLGLPPRCEAQPVDRRIRCAAPLEPGQSFTAAVWVTPLPDHPWPVPAERDHDGIVRTVRIPVTAALGSAGDHDSVEVGLWFPSTSGTPPSSAPRPSTPSSTQSPGPTTRPTPSVILR</sequence>
<dbReference type="EMBL" id="BAAAHC010000011">
    <property type="protein sequence ID" value="GAA0526672.1"/>
    <property type="molecule type" value="Genomic_DNA"/>
</dbReference>
<keyword evidence="2" id="KW-0805">Transcription regulation</keyword>
<evidence type="ECO:0000256" key="5">
    <source>
        <dbReference type="ARBA" id="ARBA00023163"/>
    </source>
</evidence>
<dbReference type="AlphaFoldDB" id="A0A917NA86"/>
<evidence type="ECO:0000313" key="10">
    <source>
        <dbReference type="EMBL" id="GGI77241.1"/>
    </source>
</evidence>
<comment type="similarity">
    <text evidence="1">Belongs to the sigma-70 factor family. ECF subfamily.</text>
</comment>
<reference evidence="10 11" key="1">
    <citation type="journal article" date="2014" name="Int. J. Syst. Evol. Microbiol.">
        <title>Complete genome sequence of Corynebacterium casei LMG S-19264T (=DSM 44701T), isolated from a smear-ripened cheese.</title>
        <authorList>
            <consortium name="US DOE Joint Genome Institute (JGI-PGF)"/>
            <person name="Walter F."/>
            <person name="Albersmeier A."/>
            <person name="Kalinowski J."/>
            <person name="Ruckert C."/>
        </authorList>
    </citation>
    <scope>NUCLEOTIDE SEQUENCE [LARGE SCALE GENOMIC DNA]</scope>
    <source>
        <strain evidence="10 11">CGMCC 4.7206</strain>
    </source>
</reference>
<dbReference type="EMBL" id="BMMT01000003">
    <property type="protein sequence ID" value="GGI77241.1"/>
    <property type="molecule type" value="Genomic_DNA"/>
</dbReference>
<keyword evidence="4" id="KW-0238">DNA-binding</keyword>
<dbReference type="PANTHER" id="PTHR43133">
    <property type="entry name" value="RNA POLYMERASE ECF-TYPE SIGMA FACTO"/>
    <property type="match status" value="1"/>
</dbReference>
<evidence type="ECO:0000256" key="2">
    <source>
        <dbReference type="ARBA" id="ARBA00023015"/>
    </source>
</evidence>
<dbReference type="InterPro" id="IPR007627">
    <property type="entry name" value="RNA_pol_sigma70_r2"/>
</dbReference>
<proteinExistence type="inferred from homology"/>
<dbReference type="NCBIfam" id="TIGR02937">
    <property type="entry name" value="sigma70-ECF"/>
    <property type="match status" value="1"/>
</dbReference>
<dbReference type="Gene3D" id="1.10.10.1320">
    <property type="entry name" value="Anti-sigma factor, zinc-finger domain"/>
    <property type="match status" value="1"/>
</dbReference>
<name>A0A917NA86_9PSEU</name>
<dbReference type="RefSeq" id="WP_229679892.1">
    <property type="nucleotide sequence ID" value="NZ_BAAAHC010000011.1"/>
</dbReference>
<reference evidence="9 12" key="2">
    <citation type="journal article" date="2019" name="Int. J. Syst. Evol. Microbiol.">
        <title>The Global Catalogue of Microorganisms (GCM) 10K type strain sequencing project: providing services to taxonomists for standard genome sequencing and annotation.</title>
        <authorList>
            <consortium name="The Broad Institute Genomics Platform"/>
            <consortium name="The Broad Institute Genome Sequencing Center for Infectious Disease"/>
            <person name="Wu L."/>
            <person name="Ma J."/>
        </authorList>
    </citation>
    <scope>NUCLEOTIDE SEQUENCE [LARGE SCALE GENOMIC DNA]</scope>
    <source>
        <strain evidence="9 12">JCM 10664</strain>
    </source>
</reference>
<keyword evidence="12" id="KW-1185">Reference proteome</keyword>
<protein>
    <submittedName>
        <fullName evidence="9 10">RNA polymerase sigma factor</fullName>
    </submittedName>
</protein>
<feature type="compositionally biased region" description="Pro residues" evidence="6">
    <location>
        <begin position="322"/>
        <end position="364"/>
    </location>
</feature>
<dbReference type="PANTHER" id="PTHR43133:SF8">
    <property type="entry name" value="RNA POLYMERASE SIGMA FACTOR HI_1459-RELATED"/>
    <property type="match status" value="1"/>
</dbReference>
<dbReference type="Gene3D" id="1.10.10.10">
    <property type="entry name" value="Winged helix-like DNA-binding domain superfamily/Winged helix DNA-binding domain"/>
    <property type="match status" value="1"/>
</dbReference>
<dbReference type="Gene3D" id="1.10.1740.10">
    <property type="match status" value="1"/>
</dbReference>
<evidence type="ECO:0000256" key="6">
    <source>
        <dbReference type="SAM" id="MobiDB-lite"/>
    </source>
</evidence>
<reference evidence="9" key="4">
    <citation type="submission" date="2023-12" db="EMBL/GenBank/DDBJ databases">
        <authorList>
            <person name="Sun Q."/>
            <person name="Inoue M."/>
        </authorList>
    </citation>
    <scope>NUCLEOTIDE SEQUENCE</scope>
    <source>
        <strain evidence="9">JCM 10664</strain>
    </source>
</reference>
<dbReference type="InterPro" id="IPR027383">
    <property type="entry name" value="Znf_put"/>
</dbReference>
<dbReference type="InterPro" id="IPR013324">
    <property type="entry name" value="RNA_pol_sigma_r3/r4-like"/>
</dbReference>
<dbReference type="InterPro" id="IPR014284">
    <property type="entry name" value="RNA_pol_sigma-70_dom"/>
</dbReference>
<evidence type="ECO:0000256" key="3">
    <source>
        <dbReference type="ARBA" id="ARBA00023082"/>
    </source>
</evidence>
<evidence type="ECO:0000313" key="12">
    <source>
        <dbReference type="Proteomes" id="UP001500220"/>
    </source>
</evidence>
<dbReference type="Proteomes" id="UP000597989">
    <property type="component" value="Unassembled WGS sequence"/>
</dbReference>